<name>A0A0R2FNF4_9LACO</name>
<dbReference type="GO" id="GO:0032259">
    <property type="term" value="P:methylation"/>
    <property type="evidence" value="ECO:0007669"/>
    <property type="project" value="UniProtKB-KW"/>
</dbReference>
<protein>
    <submittedName>
        <fullName evidence="2">Ubiquinone menaquinone biosynthesis methylase</fullName>
    </submittedName>
</protein>
<dbReference type="Proteomes" id="UP000050865">
    <property type="component" value="Unassembled WGS sequence"/>
</dbReference>
<keyword evidence="3" id="KW-1185">Reference proteome</keyword>
<organism evidence="2 3">
    <name type="scientific">Lacticaseibacillus camelliae DSM 22697 = JCM 13995</name>
    <dbReference type="NCBI Taxonomy" id="1423730"/>
    <lineage>
        <taxon>Bacteria</taxon>
        <taxon>Bacillati</taxon>
        <taxon>Bacillota</taxon>
        <taxon>Bacilli</taxon>
        <taxon>Lactobacillales</taxon>
        <taxon>Lactobacillaceae</taxon>
        <taxon>Lacticaseibacillus</taxon>
    </lineage>
</organism>
<evidence type="ECO:0000259" key="1">
    <source>
        <dbReference type="Pfam" id="PF13649"/>
    </source>
</evidence>
<evidence type="ECO:0000313" key="3">
    <source>
        <dbReference type="Proteomes" id="UP000050865"/>
    </source>
</evidence>
<dbReference type="PATRIC" id="fig|1423730.4.peg.2272"/>
<dbReference type="OrthoDB" id="2287745at2"/>
<keyword evidence="2" id="KW-0808">Transferase</keyword>
<dbReference type="SUPFAM" id="SSF53335">
    <property type="entry name" value="S-adenosyl-L-methionine-dependent methyltransferases"/>
    <property type="match status" value="1"/>
</dbReference>
<comment type="caution">
    <text evidence="2">The sequence shown here is derived from an EMBL/GenBank/DDBJ whole genome shotgun (WGS) entry which is preliminary data.</text>
</comment>
<dbReference type="CDD" id="cd02440">
    <property type="entry name" value="AdoMet_MTases"/>
    <property type="match status" value="1"/>
</dbReference>
<dbReference type="EMBL" id="AYZJ01000003">
    <property type="protein sequence ID" value="KRN25828.1"/>
    <property type="molecule type" value="Genomic_DNA"/>
</dbReference>
<dbReference type="AlphaFoldDB" id="A0A0R2FNF4"/>
<keyword evidence="2" id="KW-0489">Methyltransferase</keyword>
<sequence>MNKEVKKGRIPMTSQQEWNDFAATYAQVQRESRLPIETDVTSYLQTLFPLAELTVADIAAGTGRYALPLSGVSPAVELIDWAPNMLKLADHWLKAHHRANYTLTVADWHTLPKRPRADLIFVSQLPTLTPDNLPTLQAFGRRALILNLQTQATSSLLAQMAHRLKMAIPVQPQYDPQRTRTITDYLTTNQIPFSTHEFHYTLTDQASVGELLPNFARPFSVNQANQLAGQITGTANANQMTTVNLDYRFRLLVIPHEH</sequence>
<proteinExistence type="predicted"/>
<keyword evidence="2" id="KW-0830">Ubiquinone</keyword>
<dbReference type="InterPro" id="IPR029063">
    <property type="entry name" value="SAM-dependent_MTases_sf"/>
</dbReference>
<reference evidence="2 3" key="1">
    <citation type="journal article" date="2015" name="Genome Announc.">
        <title>Expanding the biotechnology potential of lactobacilli through comparative genomics of 213 strains and associated genera.</title>
        <authorList>
            <person name="Sun Z."/>
            <person name="Harris H.M."/>
            <person name="McCann A."/>
            <person name="Guo C."/>
            <person name="Argimon S."/>
            <person name="Zhang W."/>
            <person name="Yang X."/>
            <person name="Jeffery I.B."/>
            <person name="Cooney J.C."/>
            <person name="Kagawa T.F."/>
            <person name="Liu W."/>
            <person name="Song Y."/>
            <person name="Salvetti E."/>
            <person name="Wrobel A."/>
            <person name="Rasinkangas P."/>
            <person name="Parkhill J."/>
            <person name="Rea M.C."/>
            <person name="O'Sullivan O."/>
            <person name="Ritari J."/>
            <person name="Douillard F.P."/>
            <person name="Paul Ross R."/>
            <person name="Yang R."/>
            <person name="Briner A.E."/>
            <person name="Felis G.E."/>
            <person name="de Vos W.M."/>
            <person name="Barrangou R."/>
            <person name="Klaenhammer T.R."/>
            <person name="Caufield P.W."/>
            <person name="Cui Y."/>
            <person name="Zhang H."/>
            <person name="O'Toole P.W."/>
        </authorList>
    </citation>
    <scope>NUCLEOTIDE SEQUENCE [LARGE SCALE GENOMIC DNA]</scope>
    <source>
        <strain evidence="2 3">DSM 22697</strain>
    </source>
</reference>
<accession>A0A0R2FNF4</accession>
<feature type="domain" description="Methyltransferase" evidence="1">
    <location>
        <begin position="55"/>
        <end position="135"/>
    </location>
</feature>
<dbReference type="InterPro" id="IPR041698">
    <property type="entry name" value="Methyltransf_25"/>
</dbReference>
<dbReference type="Gene3D" id="3.40.50.150">
    <property type="entry name" value="Vaccinia Virus protein VP39"/>
    <property type="match status" value="1"/>
</dbReference>
<evidence type="ECO:0000313" key="2">
    <source>
        <dbReference type="EMBL" id="KRN25828.1"/>
    </source>
</evidence>
<gene>
    <name evidence="2" type="ORF">FC75_GL002183</name>
</gene>
<dbReference type="Pfam" id="PF13649">
    <property type="entry name" value="Methyltransf_25"/>
    <property type="match status" value="1"/>
</dbReference>
<dbReference type="GO" id="GO:0008168">
    <property type="term" value="F:methyltransferase activity"/>
    <property type="evidence" value="ECO:0007669"/>
    <property type="project" value="UniProtKB-KW"/>
</dbReference>
<dbReference type="STRING" id="1423730.FC75_GL002183"/>